<dbReference type="Proteomes" id="UP001152797">
    <property type="component" value="Unassembled WGS sequence"/>
</dbReference>
<protein>
    <submittedName>
        <fullName evidence="1">Uncharacterized protein</fullName>
    </submittedName>
</protein>
<organism evidence="1">
    <name type="scientific">Cladocopium goreaui</name>
    <dbReference type="NCBI Taxonomy" id="2562237"/>
    <lineage>
        <taxon>Eukaryota</taxon>
        <taxon>Sar</taxon>
        <taxon>Alveolata</taxon>
        <taxon>Dinophyceae</taxon>
        <taxon>Suessiales</taxon>
        <taxon>Symbiodiniaceae</taxon>
        <taxon>Cladocopium</taxon>
    </lineage>
</organism>
<evidence type="ECO:0000313" key="3">
    <source>
        <dbReference type="Proteomes" id="UP001152797"/>
    </source>
</evidence>
<comment type="caution">
    <text evidence="1">The sequence shown here is derived from an EMBL/GenBank/DDBJ whole genome shotgun (WGS) entry which is preliminary data.</text>
</comment>
<evidence type="ECO:0000313" key="1">
    <source>
        <dbReference type="EMBL" id="CAI3992758.1"/>
    </source>
</evidence>
<keyword evidence="3" id="KW-1185">Reference proteome</keyword>
<feature type="non-terminal residue" evidence="1">
    <location>
        <position position="57"/>
    </location>
</feature>
<name>A0A9P1CKU5_9DINO</name>
<feature type="non-terminal residue" evidence="1">
    <location>
        <position position="1"/>
    </location>
</feature>
<evidence type="ECO:0000313" key="2">
    <source>
        <dbReference type="EMBL" id="CAL1146133.1"/>
    </source>
</evidence>
<reference evidence="1" key="1">
    <citation type="submission" date="2022-10" db="EMBL/GenBank/DDBJ databases">
        <authorList>
            <person name="Chen Y."/>
            <person name="Dougan E. K."/>
            <person name="Chan C."/>
            <person name="Rhodes N."/>
            <person name="Thang M."/>
        </authorList>
    </citation>
    <scope>NUCLEOTIDE SEQUENCE</scope>
</reference>
<gene>
    <name evidence="1" type="ORF">C1SCF055_LOCUS19555</name>
</gene>
<sequence>MNLMIGDVVAIPFGTRGTVLGPRPEGRIEVSFEESSAEPAKNLNVQSFEIQPAKELL</sequence>
<dbReference type="EMBL" id="CAMXCT020001753">
    <property type="protein sequence ID" value="CAL1146133.1"/>
    <property type="molecule type" value="Genomic_DNA"/>
</dbReference>
<dbReference type="EMBL" id="CAMXCT010001753">
    <property type="protein sequence ID" value="CAI3992758.1"/>
    <property type="molecule type" value="Genomic_DNA"/>
</dbReference>
<proteinExistence type="predicted"/>
<dbReference type="AlphaFoldDB" id="A0A9P1CKU5"/>
<dbReference type="EMBL" id="CAMXCT030001753">
    <property type="protein sequence ID" value="CAL4780070.1"/>
    <property type="molecule type" value="Genomic_DNA"/>
</dbReference>
<reference evidence="2" key="2">
    <citation type="submission" date="2024-04" db="EMBL/GenBank/DDBJ databases">
        <authorList>
            <person name="Chen Y."/>
            <person name="Shah S."/>
            <person name="Dougan E. K."/>
            <person name="Thang M."/>
            <person name="Chan C."/>
        </authorList>
    </citation>
    <scope>NUCLEOTIDE SEQUENCE [LARGE SCALE GENOMIC DNA]</scope>
</reference>
<accession>A0A9P1CKU5</accession>